<dbReference type="AlphaFoldDB" id="A0A5C3P4K4"/>
<evidence type="ECO:0000256" key="1">
    <source>
        <dbReference type="SAM" id="MobiDB-lite"/>
    </source>
</evidence>
<name>A0A5C3P4K4_9APHY</name>
<sequence length="134" mass="14840">MRHNTAVDEGLLCSNGSATSERSTQGTGPSNPTLPFRSRFHSTTGCKIEQTNGEHIRSGHETRRLEPTPASGGQCPARGSRRARLRSSVAHLHIPRASHKRHEVAEAPGKKSRSRFAADDRLSYKHHAKVKMRR</sequence>
<gene>
    <name evidence="2" type="ORF">K466DRAFT_589332</name>
</gene>
<evidence type="ECO:0000313" key="2">
    <source>
        <dbReference type="EMBL" id="TFK83939.1"/>
    </source>
</evidence>
<evidence type="ECO:0000313" key="3">
    <source>
        <dbReference type="Proteomes" id="UP000308197"/>
    </source>
</evidence>
<proteinExistence type="predicted"/>
<reference evidence="2 3" key="1">
    <citation type="journal article" date="2019" name="Nat. Ecol. Evol.">
        <title>Megaphylogeny resolves global patterns of mushroom evolution.</title>
        <authorList>
            <person name="Varga T."/>
            <person name="Krizsan K."/>
            <person name="Foldi C."/>
            <person name="Dima B."/>
            <person name="Sanchez-Garcia M."/>
            <person name="Sanchez-Ramirez S."/>
            <person name="Szollosi G.J."/>
            <person name="Szarkandi J.G."/>
            <person name="Papp V."/>
            <person name="Albert L."/>
            <person name="Andreopoulos W."/>
            <person name="Angelini C."/>
            <person name="Antonin V."/>
            <person name="Barry K.W."/>
            <person name="Bougher N.L."/>
            <person name="Buchanan P."/>
            <person name="Buyck B."/>
            <person name="Bense V."/>
            <person name="Catcheside P."/>
            <person name="Chovatia M."/>
            <person name="Cooper J."/>
            <person name="Damon W."/>
            <person name="Desjardin D."/>
            <person name="Finy P."/>
            <person name="Geml J."/>
            <person name="Haridas S."/>
            <person name="Hughes K."/>
            <person name="Justo A."/>
            <person name="Karasinski D."/>
            <person name="Kautmanova I."/>
            <person name="Kiss B."/>
            <person name="Kocsube S."/>
            <person name="Kotiranta H."/>
            <person name="LaButti K.M."/>
            <person name="Lechner B.E."/>
            <person name="Liimatainen K."/>
            <person name="Lipzen A."/>
            <person name="Lukacs Z."/>
            <person name="Mihaltcheva S."/>
            <person name="Morgado L.N."/>
            <person name="Niskanen T."/>
            <person name="Noordeloos M.E."/>
            <person name="Ohm R.A."/>
            <person name="Ortiz-Santana B."/>
            <person name="Ovrebo C."/>
            <person name="Racz N."/>
            <person name="Riley R."/>
            <person name="Savchenko A."/>
            <person name="Shiryaev A."/>
            <person name="Soop K."/>
            <person name="Spirin V."/>
            <person name="Szebenyi C."/>
            <person name="Tomsovsky M."/>
            <person name="Tulloss R.E."/>
            <person name="Uehling J."/>
            <person name="Grigoriev I.V."/>
            <person name="Vagvolgyi C."/>
            <person name="Papp T."/>
            <person name="Martin F.M."/>
            <person name="Miettinen O."/>
            <person name="Hibbett D.S."/>
            <person name="Nagy L.G."/>
        </authorList>
    </citation>
    <scope>NUCLEOTIDE SEQUENCE [LARGE SCALE GENOMIC DNA]</scope>
    <source>
        <strain evidence="2 3">HHB13444</strain>
    </source>
</reference>
<organism evidence="2 3">
    <name type="scientific">Polyporus arcularius HHB13444</name>
    <dbReference type="NCBI Taxonomy" id="1314778"/>
    <lineage>
        <taxon>Eukaryota</taxon>
        <taxon>Fungi</taxon>
        <taxon>Dikarya</taxon>
        <taxon>Basidiomycota</taxon>
        <taxon>Agaricomycotina</taxon>
        <taxon>Agaricomycetes</taxon>
        <taxon>Polyporales</taxon>
        <taxon>Polyporaceae</taxon>
        <taxon>Polyporus</taxon>
    </lineage>
</organism>
<feature type="compositionally biased region" description="Polar residues" evidence="1">
    <location>
        <begin position="14"/>
        <end position="33"/>
    </location>
</feature>
<dbReference type="Proteomes" id="UP000308197">
    <property type="component" value="Unassembled WGS sequence"/>
</dbReference>
<feature type="compositionally biased region" description="Basic and acidic residues" evidence="1">
    <location>
        <begin position="52"/>
        <end position="66"/>
    </location>
</feature>
<dbReference type="InParanoid" id="A0A5C3P4K4"/>
<feature type="compositionally biased region" description="Basic residues" evidence="1">
    <location>
        <begin position="124"/>
        <end position="134"/>
    </location>
</feature>
<dbReference type="EMBL" id="ML211353">
    <property type="protein sequence ID" value="TFK83939.1"/>
    <property type="molecule type" value="Genomic_DNA"/>
</dbReference>
<keyword evidence="3" id="KW-1185">Reference proteome</keyword>
<feature type="region of interest" description="Disordered" evidence="1">
    <location>
        <begin position="1"/>
        <end position="80"/>
    </location>
</feature>
<feature type="compositionally biased region" description="Polar residues" evidence="1">
    <location>
        <begin position="41"/>
        <end position="51"/>
    </location>
</feature>
<feature type="region of interest" description="Disordered" evidence="1">
    <location>
        <begin position="96"/>
        <end position="134"/>
    </location>
</feature>
<accession>A0A5C3P4K4</accession>
<protein>
    <submittedName>
        <fullName evidence="2">Uncharacterized protein</fullName>
    </submittedName>
</protein>